<dbReference type="PROSITE" id="PS51257">
    <property type="entry name" value="PROKAR_LIPOPROTEIN"/>
    <property type="match status" value="1"/>
</dbReference>
<reference evidence="5" key="1">
    <citation type="submission" date="2016-10" db="EMBL/GenBank/DDBJ databases">
        <authorList>
            <person name="Varghese N."/>
            <person name="Submissions S."/>
        </authorList>
    </citation>
    <scope>NUCLEOTIDE SEQUENCE [LARGE SCALE GENOMIC DNA]</scope>
    <source>
        <strain evidence="5">DSM 5463</strain>
    </source>
</reference>
<organism evidence="4 5">
    <name type="scientific">Caloramator fervidus</name>
    <dbReference type="NCBI Taxonomy" id="29344"/>
    <lineage>
        <taxon>Bacteria</taxon>
        <taxon>Bacillati</taxon>
        <taxon>Bacillota</taxon>
        <taxon>Clostridia</taxon>
        <taxon>Eubacteriales</taxon>
        <taxon>Clostridiaceae</taxon>
        <taxon>Caloramator</taxon>
    </lineage>
</organism>
<feature type="region of interest" description="Disordered" evidence="1">
    <location>
        <begin position="47"/>
        <end position="72"/>
    </location>
</feature>
<keyword evidence="5" id="KW-1185">Reference proteome</keyword>
<sequence>MKKVLSIIFTILIFTSCVYKTTLSSQPVSSSGSIKINQVSSSEKIVEKNNKNNDVKARNEKKNVNLKSKEEKTQKNVKKDEIKVKLIISKNNRQDILYEKVLKLEKPMTAMQILKQNTKVYEVGGFIKEINGLISIPQNQLSDEDKEKGILGYDWFIYLNGKKTKVGANDIVVKDGDILNFDYKGWTVKDLMP</sequence>
<dbReference type="Gene3D" id="2.170.130.30">
    <property type="match status" value="1"/>
</dbReference>
<dbReference type="Pfam" id="PF14478">
    <property type="entry name" value="DUF4430"/>
    <property type="match status" value="1"/>
</dbReference>
<dbReference type="RefSeq" id="WP_103895390.1">
    <property type="nucleotide sequence ID" value="NZ_FNUK01000003.1"/>
</dbReference>
<proteinExistence type="predicted"/>
<keyword evidence="2" id="KW-0732">Signal</keyword>
<evidence type="ECO:0000256" key="1">
    <source>
        <dbReference type="SAM" id="MobiDB-lite"/>
    </source>
</evidence>
<feature type="chain" id="PRO_5009284112" description="Transcobalamin-like C-terminal domain-containing protein" evidence="2">
    <location>
        <begin position="21"/>
        <end position="193"/>
    </location>
</feature>
<evidence type="ECO:0000313" key="4">
    <source>
        <dbReference type="EMBL" id="SEF50661.1"/>
    </source>
</evidence>
<dbReference type="EMBL" id="FNUK01000003">
    <property type="protein sequence ID" value="SEF50661.1"/>
    <property type="molecule type" value="Genomic_DNA"/>
</dbReference>
<accession>A0A1H5SLD6</accession>
<dbReference type="Proteomes" id="UP000242850">
    <property type="component" value="Unassembled WGS sequence"/>
</dbReference>
<protein>
    <recommendedName>
        <fullName evidence="3">Transcobalamin-like C-terminal domain-containing protein</fullName>
    </recommendedName>
</protein>
<feature type="signal peptide" evidence="2">
    <location>
        <begin position="1"/>
        <end position="20"/>
    </location>
</feature>
<gene>
    <name evidence="4" type="ORF">SAMN05660865_00371</name>
</gene>
<dbReference type="InterPro" id="IPR027954">
    <property type="entry name" value="Transcobalamin-like_C"/>
</dbReference>
<feature type="domain" description="Transcobalamin-like C-terminal" evidence="3">
    <location>
        <begin position="109"/>
        <end position="184"/>
    </location>
</feature>
<evidence type="ECO:0000313" key="5">
    <source>
        <dbReference type="Proteomes" id="UP000242850"/>
    </source>
</evidence>
<name>A0A1H5SLD6_9CLOT</name>
<dbReference type="AlphaFoldDB" id="A0A1H5SLD6"/>
<dbReference type="OrthoDB" id="2356646at2"/>
<evidence type="ECO:0000259" key="3">
    <source>
        <dbReference type="Pfam" id="PF14478"/>
    </source>
</evidence>
<evidence type="ECO:0000256" key="2">
    <source>
        <dbReference type="SAM" id="SignalP"/>
    </source>
</evidence>